<comment type="caution">
    <text evidence="1">The sequence shown here is derived from an EMBL/GenBank/DDBJ whole genome shotgun (WGS) entry which is preliminary data.</text>
</comment>
<evidence type="ECO:0000313" key="1">
    <source>
        <dbReference type="EMBL" id="MPC27971.1"/>
    </source>
</evidence>
<organism evidence="1 2">
    <name type="scientific">Portunus trituberculatus</name>
    <name type="common">Swimming crab</name>
    <name type="synonym">Neptunus trituberculatus</name>
    <dbReference type="NCBI Taxonomy" id="210409"/>
    <lineage>
        <taxon>Eukaryota</taxon>
        <taxon>Metazoa</taxon>
        <taxon>Ecdysozoa</taxon>
        <taxon>Arthropoda</taxon>
        <taxon>Crustacea</taxon>
        <taxon>Multicrustacea</taxon>
        <taxon>Malacostraca</taxon>
        <taxon>Eumalacostraca</taxon>
        <taxon>Eucarida</taxon>
        <taxon>Decapoda</taxon>
        <taxon>Pleocyemata</taxon>
        <taxon>Brachyura</taxon>
        <taxon>Eubrachyura</taxon>
        <taxon>Portunoidea</taxon>
        <taxon>Portunidae</taxon>
        <taxon>Portuninae</taxon>
        <taxon>Portunus</taxon>
    </lineage>
</organism>
<sequence length="107" mass="11441">MEPFSSLQGRSFCATRSARESMGMVTRGTVSMATEISAPQVPPVCREAFLCLSATDSPSCVNTFRPQMVVLDKLQRIDNLKSLTSVVAKGVITATTTARLSSVSSHT</sequence>
<dbReference type="AlphaFoldDB" id="A0A5B7E1W9"/>
<dbReference type="Proteomes" id="UP000324222">
    <property type="component" value="Unassembled WGS sequence"/>
</dbReference>
<name>A0A5B7E1W9_PORTR</name>
<accession>A0A5B7E1W9</accession>
<reference evidence="1 2" key="1">
    <citation type="submission" date="2019-05" db="EMBL/GenBank/DDBJ databases">
        <title>Another draft genome of Portunus trituberculatus and its Hox gene families provides insights of decapod evolution.</title>
        <authorList>
            <person name="Jeong J.-H."/>
            <person name="Song I."/>
            <person name="Kim S."/>
            <person name="Choi T."/>
            <person name="Kim D."/>
            <person name="Ryu S."/>
            <person name="Kim W."/>
        </authorList>
    </citation>
    <scope>NUCLEOTIDE SEQUENCE [LARGE SCALE GENOMIC DNA]</scope>
    <source>
        <tissue evidence="1">Muscle</tissue>
    </source>
</reference>
<dbReference type="EMBL" id="VSRR010001833">
    <property type="protein sequence ID" value="MPC27971.1"/>
    <property type="molecule type" value="Genomic_DNA"/>
</dbReference>
<evidence type="ECO:0000313" key="2">
    <source>
        <dbReference type="Proteomes" id="UP000324222"/>
    </source>
</evidence>
<gene>
    <name evidence="1" type="ORF">E2C01_021163</name>
</gene>
<keyword evidence="2" id="KW-1185">Reference proteome</keyword>
<protein>
    <submittedName>
        <fullName evidence="1">Uncharacterized protein</fullName>
    </submittedName>
</protein>
<proteinExistence type="predicted"/>